<comment type="caution">
    <text evidence="2">The sequence shown here is derived from an EMBL/GenBank/DDBJ whole genome shotgun (WGS) entry which is preliminary data.</text>
</comment>
<protein>
    <submittedName>
        <fullName evidence="2">Uncharacterized protein</fullName>
    </submittedName>
</protein>
<organism evidence="2 3">
    <name type="scientific">Araneus ventricosus</name>
    <name type="common">Orbweaver spider</name>
    <name type="synonym">Epeira ventricosa</name>
    <dbReference type="NCBI Taxonomy" id="182803"/>
    <lineage>
        <taxon>Eukaryota</taxon>
        <taxon>Metazoa</taxon>
        <taxon>Ecdysozoa</taxon>
        <taxon>Arthropoda</taxon>
        <taxon>Chelicerata</taxon>
        <taxon>Arachnida</taxon>
        <taxon>Araneae</taxon>
        <taxon>Araneomorphae</taxon>
        <taxon>Entelegynae</taxon>
        <taxon>Araneoidea</taxon>
        <taxon>Araneidae</taxon>
        <taxon>Araneus</taxon>
    </lineage>
</organism>
<evidence type="ECO:0000256" key="1">
    <source>
        <dbReference type="SAM" id="Phobius"/>
    </source>
</evidence>
<feature type="transmembrane region" description="Helical" evidence="1">
    <location>
        <begin position="62"/>
        <end position="88"/>
    </location>
</feature>
<keyword evidence="1" id="KW-0472">Membrane</keyword>
<reference evidence="2 3" key="1">
    <citation type="journal article" date="2019" name="Sci. Rep.">
        <title>Orb-weaving spider Araneus ventricosus genome elucidates the spidroin gene catalogue.</title>
        <authorList>
            <person name="Kono N."/>
            <person name="Nakamura H."/>
            <person name="Ohtoshi R."/>
            <person name="Moran D.A.P."/>
            <person name="Shinohara A."/>
            <person name="Yoshida Y."/>
            <person name="Fujiwara M."/>
            <person name="Mori M."/>
            <person name="Tomita M."/>
            <person name="Arakawa K."/>
        </authorList>
    </citation>
    <scope>NUCLEOTIDE SEQUENCE [LARGE SCALE GENOMIC DNA]</scope>
</reference>
<evidence type="ECO:0000313" key="3">
    <source>
        <dbReference type="Proteomes" id="UP000499080"/>
    </source>
</evidence>
<keyword evidence="1" id="KW-0812">Transmembrane</keyword>
<feature type="non-terminal residue" evidence="2">
    <location>
        <position position="1"/>
    </location>
</feature>
<sequence length="101" mass="11366">NTVDAAYSDHGYNDQSVILIKTAWNGSPVSKYIENTLVIVINFDGQVGKFMANGRIKDIKNWFFCIVISIGPIFSLYTLQCSAFYSVIYRLSLENSQSVSR</sequence>
<keyword evidence="1" id="KW-1133">Transmembrane helix</keyword>
<dbReference type="EMBL" id="BGPR01265477">
    <property type="protein sequence ID" value="GBM83841.1"/>
    <property type="molecule type" value="Genomic_DNA"/>
</dbReference>
<evidence type="ECO:0000313" key="2">
    <source>
        <dbReference type="EMBL" id="GBM83841.1"/>
    </source>
</evidence>
<keyword evidence="3" id="KW-1185">Reference proteome</keyword>
<proteinExistence type="predicted"/>
<dbReference type="AlphaFoldDB" id="A0A4Y2J0P8"/>
<dbReference type="Proteomes" id="UP000499080">
    <property type="component" value="Unassembled WGS sequence"/>
</dbReference>
<accession>A0A4Y2J0P8</accession>
<gene>
    <name evidence="2" type="ORF">AVEN_115642_1</name>
</gene>
<name>A0A4Y2J0P8_ARAVE</name>